<dbReference type="Proteomes" id="UP000887458">
    <property type="component" value="Unassembled WGS sequence"/>
</dbReference>
<evidence type="ECO:0000313" key="14">
    <source>
        <dbReference type="EMBL" id="KAH9415620.1"/>
    </source>
</evidence>
<dbReference type="PRINTS" id="PR01609">
    <property type="entry name" value="CD36FAMILY"/>
</dbReference>
<keyword evidence="15" id="KW-1185">Reference proteome</keyword>
<feature type="transmembrane region" description="Helical" evidence="13">
    <location>
        <begin position="80"/>
        <end position="101"/>
    </location>
</feature>
<dbReference type="Gene3D" id="3.10.10.10">
    <property type="entry name" value="HIV Type 1 Reverse Transcriptase, subunit A, domain 1"/>
    <property type="match status" value="1"/>
</dbReference>
<comment type="similarity">
    <text evidence="3">Belongs to the CD36 family.</text>
</comment>
<evidence type="ECO:0000256" key="10">
    <source>
        <dbReference type="ARBA" id="ARBA00023180"/>
    </source>
</evidence>
<dbReference type="InterPro" id="IPR002159">
    <property type="entry name" value="CD36_fam"/>
</dbReference>
<reference evidence="14 15" key="2">
    <citation type="journal article" date="2022" name="Mol. Biol. Evol.">
        <title>Comparative Genomics Reveals Insights into the Divergent Evolution of Astigmatic Mites and Household Pest Adaptations.</title>
        <authorList>
            <person name="Xiong Q."/>
            <person name="Wan A.T."/>
            <person name="Liu X."/>
            <person name="Fung C.S."/>
            <person name="Xiao X."/>
            <person name="Malainual N."/>
            <person name="Hou J."/>
            <person name="Wang L."/>
            <person name="Wang M."/>
            <person name="Yang K.Y."/>
            <person name="Cui Y."/>
            <person name="Leung E.L."/>
            <person name="Nong W."/>
            <person name="Shin S.K."/>
            <person name="Au S.W."/>
            <person name="Jeong K.Y."/>
            <person name="Chew F.T."/>
            <person name="Hui J.H."/>
            <person name="Leung T.F."/>
            <person name="Tungtrongchitr A."/>
            <person name="Zhong N."/>
            <person name="Liu Z."/>
            <person name="Tsui S.K."/>
        </authorList>
    </citation>
    <scope>NUCLEOTIDE SEQUENCE [LARGE SCALE GENOMIC DNA]</scope>
    <source>
        <strain evidence="14">Derp</strain>
    </source>
</reference>
<dbReference type="Pfam" id="PF01130">
    <property type="entry name" value="CD36"/>
    <property type="match status" value="1"/>
</dbReference>
<evidence type="ECO:0000256" key="2">
    <source>
        <dbReference type="ARBA" id="ARBA00004651"/>
    </source>
</evidence>
<sequence>MSKISKSSNQSKQLFNEKCSIISMPKIKVIPLPELIDHHEPFLGEIIRKISSVGNVEEFDSIQRIKAKQKQNRCWQFLKSTFQIIIISAIALITLCSYFVFDPMISDAIESQLNLDENSSMINAWQHPSYPYTMKFYLFGLKNAADFLRGQRPILVEYGPFVYHVDTKRTITKWKSESIQFTEQAFFHFDPNLSLPLGTELTVLNYPLLTALFMVKSMIKENSILGFLSPVVQNVVANVIQSSGEKIIVQRQALDLLDGHRVKFLKNVQRLLKPIKALGITFNSELENMDFEHYSFGFGPQNSGHKSELNEHYRHTKNGHLFDGIYKIAGKRKLKDFRSPCNEINGSSGIFFGMHLTAPEISFFSNSVCRKIRLIKNYTHYYRPLIKVVRYSVDIQLFNSTYQPNRCYCLQSKLSKCQGWLDTSPCLGQLRVGASLPHFYNSFRRQKTVIGLQPEYSKHIGYLDVEPNIGMPINGRIAVQFNMRISSIPMIGLQSIRNTILPMFWAEQSNTIQTPMIYWLMIISLIFQLRVNRWTDEDKVDMFEVSLTPGSTQFIAFAILVAELYPEFPDEHKAKLVRDKFYSALNEELVVTLVNLDKAKVFSKLDFEFGYYQVPLRASDREKTAFRFENNLYHFRLQPEYLKHIGYLDVEPNIGMPINGRIAVQSIRNTILPMFWAEQSNTIQTPMIYWLMIISLSFNYGKYFILFIGTFITLIWFYRFFEKP</sequence>
<evidence type="ECO:0000313" key="15">
    <source>
        <dbReference type="Proteomes" id="UP000887458"/>
    </source>
</evidence>
<comment type="subcellular location">
    <subcellularLocation>
        <location evidence="2">Cell membrane</location>
        <topology evidence="2">Multi-pass membrane protein</topology>
    </subcellularLocation>
    <subcellularLocation>
        <location evidence="1">Membrane</location>
        <location evidence="1">Caveola</location>
        <topology evidence="1">Multi-pass membrane protein</topology>
    </subcellularLocation>
</comment>
<evidence type="ECO:0000256" key="3">
    <source>
        <dbReference type="ARBA" id="ARBA00010532"/>
    </source>
</evidence>
<dbReference type="Gene3D" id="3.30.70.270">
    <property type="match status" value="1"/>
</dbReference>
<keyword evidence="7 13" id="KW-0472">Membrane</keyword>
<gene>
    <name evidence="14" type="ORF">DERP_000107</name>
</gene>
<keyword evidence="4" id="KW-1003">Cell membrane</keyword>
<evidence type="ECO:0000256" key="13">
    <source>
        <dbReference type="SAM" id="Phobius"/>
    </source>
</evidence>
<evidence type="ECO:0000256" key="9">
    <source>
        <dbReference type="ARBA" id="ARBA00023170"/>
    </source>
</evidence>
<dbReference type="PANTHER" id="PTHR11923:SF110">
    <property type="entry name" value="SCAVENGER RECEPTOR CLASS B MEMBER 1"/>
    <property type="match status" value="1"/>
</dbReference>
<keyword evidence="9" id="KW-0675">Receptor</keyword>
<dbReference type="SUPFAM" id="SSF56672">
    <property type="entry name" value="DNA/RNA polymerases"/>
    <property type="match status" value="1"/>
</dbReference>
<evidence type="ECO:0000256" key="12">
    <source>
        <dbReference type="ARBA" id="ARBA00042244"/>
    </source>
</evidence>
<dbReference type="InterPro" id="IPR043128">
    <property type="entry name" value="Rev_trsase/Diguanyl_cyclase"/>
</dbReference>
<feature type="transmembrane region" description="Helical" evidence="13">
    <location>
        <begin position="703"/>
        <end position="721"/>
    </location>
</feature>
<evidence type="ECO:0000256" key="1">
    <source>
        <dbReference type="ARBA" id="ARBA00004189"/>
    </source>
</evidence>
<evidence type="ECO:0000256" key="8">
    <source>
        <dbReference type="ARBA" id="ARBA00023157"/>
    </source>
</evidence>
<organism evidence="14 15">
    <name type="scientific">Dermatophagoides pteronyssinus</name>
    <name type="common">European house dust mite</name>
    <dbReference type="NCBI Taxonomy" id="6956"/>
    <lineage>
        <taxon>Eukaryota</taxon>
        <taxon>Metazoa</taxon>
        <taxon>Ecdysozoa</taxon>
        <taxon>Arthropoda</taxon>
        <taxon>Chelicerata</taxon>
        <taxon>Arachnida</taxon>
        <taxon>Acari</taxon>
        <taxon>Acariformes</taxon>
        <taxon>Sarcoptiformes</taxon>
        <taxon>Astigmata</taxon>
        <taxon>Psoroptidia</taxon>
        <taxon>Analgoidea</taxon>
        <taxon>Pyroglyphidae</taxon>
        <taxon>Dermatophagoidinae</taxon>
        <taxon>Dermatophagoides</taxon>
    </lineage>
</organism>
<evidence type="ECO:0000256" key="11">
    <source>
        <dbReference type="ARBA" id="ARBA00040821"/>
    </source>
</evidence>
<keyword evidence="10" id="KW-0325">Glycoprotein</keyword>
<proteinExistence type="inferred from homology"/>
<keyword evidence="5 13" id="KW-0812">Transmembrane</keyword>
<name>A0ABQ8IZV2_DERPT</name>
<evidence type="ECO:0000256" key="5">
    <source>
        <dbReference type="ARBA" id="ARBA00022692"/>
    </source>
</evidence>
<comment type="caution">
    <text evidence="14">The sequence shown here is derived from an EMBL/GenBank/DDBJ whole genome shotgun (WGS) entry which is preliminary data.</text>
</comment>
<keyword evidence="8" id="KW-1015">Disulfide bond</keyword>
<accession>A0ABQ8IZV2</accession>
<dbReference type="EMBL" id="NJHN03000095">
    <property type="protein sequence ID" value="KAH9415620.1"/>
    <property type="molecule type" value="Genomic_DNA"/>
</dbReference>
<dbReference type="PANTHER" id="PTHR11923">
    <property type="entry name" value="SCAVENGER RECEPTOR CLASS B TYPE-1 SR-B1"/>
    <property type="match status" value="1"/>
</dbReference>
<evidence type="ECO:0000256" key="7">
    <source>
        <dbReference type="ARBA" id="ARBA00023136"/>
    </source>
</evidence>
<protein>
    <recommendedName>
        <fullName evidence="11">Scavenger receptor class B member 1</fullName>
    </recommendedName>
    <alternativeName>
        <fullName evidence="12">SR-BI</fullName>
    </alternativeName>
</protein>
<evidence type="ECO:0000256" key="6">
    <source>
        <dbReference type="ARBA" id="ARBA00022989"/>
    </source>
</evidence>
<evidence type="ECO:0000256" key="4">
    <source>
        <dbReference type="ARBA" id="ARBA00022475"/>
    </source>
</evidence>
<reference evidence="14 15" key="1">
    <citation type="journal article" date="2018" name="J. Allergy Clin. Immunol.">
        <title>High-quality assembly of Dermatophagoides pteronyssinus genome and transcriptome reveals a wide range of novel allergens.</title>
        <authorList>
            <person name="Liu X.Y."/>
            <person name="Yang K.Y."/>
            <person name="Wang M.Q."/>
            <person name="Kwok J.S."/>
            <person name="Zeng X."/>
            <person name="Yang Z."/>
            <person name="Xiao X.J."/>
            <person name="Lau C.P."/>
            <person name="Li Y."/>
            <person name="Huang Z.M."/>
            <person name="Ba J.G."/>
            <person name="Yim A.K."/>
            <person name="Ouyang C.Y."/>
            <person name="Ngai S.M."/>
            <person name="Chan T.F."/>
            <person name="Leung E.L."/>
            <person name="Liu L."/>
            <person name="Liu Z.G."/>
            <person name="Tsui S.K."/>
        </authorList>
    </citation>
    <scope>NUCLEOTIDE SEQUENCE [LARGE SCALE GENOMIC DNA]</scope>
    <source>
        <strain evidence="14">Derp</strain>
    </source>
</reference>
<keyword evidence="6 13" id="KW-1133">Transmembrane helix</keyword>
<dbReference type="InterPro" id="IPR043502">
    <property type="entry name" value="DNA/RNA_pol_sf"/>
</dbReference>